<dbReference type="SUPFAM" id="SSF58113">
    <property type="entry name" value="Apolipoprotein A-I"/>
    <property type="match status" value="1"/>
</dbReference>
<keyword evidence="5" id="KW-1185">Reference proteome</keyword>
<gene>
    <name evidence="4" type="ORF">PHET_02566</name>
</gene>
<comment type="similarity">
    <text evidence="2">Belongs to the FAM81 family.</text>
</comment>
<proteinExistence type="inferred from homology"/>
<feature type="coiled-coil region" evidence="3">
    <location>
        <begin position="90"/>
        <end position="124"/>
    </location>
</feature>
<dbReference type="PANTHER" id="PTHR22420:SF4">
    <property type="entry name" value="PROTEIN FAM81A"/>
    <property type="match status" value="1"/>
</dbReference>
<dbReference type="AlphaFoldDB" id="A0A8J4TL46"/>
<evidence type="ECO:0000256" key="2">
    <source>
        <dbReference type="ARBA" id="ARBA00046344"/>
    </source>
</evidence>
<dbReference type="EMBL" id="LUCH01000965">
    <property type="protein sequence ID" value="KAF5403936.1"/>
    <property type="molecule type" value="Genomic_DNA"/>
</dbReference>
<dbReference type="PANTHER" id="PTHR22420">
    <property type="entry name" value="PROTEIN FAM81A"/>
    <property type="match status" value="1"/>
</dbReference>
<evidence type="ECO:0000313" key="4">
    <source>
        <dbReference type="EMBL" id="KAF5403936.1"/>
    </source>
</evidence>
<comment type="caution">
    <text evidence="4">The sequence shown here is derived from an EMBL/GenBank/DDBJ whole genome shotgun (WGS) entry which is preliminary data.</text>
</comment>
<evidence type="ECO:0000313" key="5">
    <source>
        <dbReference type="Proteomes" id="UP000748531"/>
    </source>
</evidence>
<feature type="coiled-coil region" evidence="3">
    <location>
        <begin position="164"/>
        <end position="216"/>
    </location>
</feature>
<evidence type="ECO:0000256" key="1">
    <source>
        <dbReference type="ARBA" id="ARBA00023054"/>
    </source>
</evidence>
<dbReference type="InterPro" id="IPR029619">
    <property type="entry name" value="FAM81"/>
</dbReference>
<evidence type="ECO:0000256" key="3">
    <source>
        <dbReference type="SAM" id="Coils"/>
    </source>
</evidence>
<keyword evidence="1 3" id="KW-0175">Coiled coil</keyword>
<protein>
    <submittedName>
        <fullName evidence="4">Subfamily M23B non-peptidase ue (M23 family)</fullName>
    </submittedName>
</protein>
<sequence>MPITPFYTPFGGMMSASECKLPRLTPQNGSLVAYPLSFSEPLTPPQQCDRQTLLEWRIGVQESITVGLLEKISLLKGEMLEQLKYAKQIERQQSNQRDTLRQELQGLADNLVSINKEVQTFEENVRDKWKTVNAAAITLRNLENHHVSSLSDVRNRITRGDQAISTLAQKVNQIEDEIRALCDMHKRDVQEIHSHLKAHEQKNVELSTEIDRSSHQTNLAVQRTQDEFHKQLIDVERRLMNQVTETHQEIHTLSAQCLNERHRLENKLSDNMNSMFSALEHRIAEQKDDEAKLGDELIARMDETEKEVEQFKQQVLRTFKEVETRMNRMADEVCDNHRGTMDAIRDELRQGFATAHDTIQNMKSVLESKMRISEENLQLELGQLRKLVVLV</sequence>
<accession>A0A8J4TL46</accession>
<organism evidence="4 5">
    <name type="scientific">Paragonimus heterotremus</name>
    <dbReference type="NCBI Taxonomy" id="100268"/>
    <lineage>
        <taxon>Eukaryota</taxon>
        <taxon>Metazoa</taxon>
        <taxon>Spiralia</taxon>
        <taxon>Lophotrochozoa</taxon>
        <taxon>Platyhelminthes</taxon>
        <taxon>Trematoda</taxon>
        <taxon>Digenea</taxon>
        <taxon>Plagiorchiida</taxon>
        <taxon>Troglotremata</taxon>
        <taxon>Troglotrematidae</taxon>
        <taxon>Paragonimus</taxon>
    </lineage>
</organism>
<dbReference type="OrthoDB" id="10014002at2759"/>
<reference evidence="4" key="1">
    <citation type="submission" date="2019-05" db="EMBL/GenBank/DDBJ databases">
        <title>Annotation for the trematode Paragonimus heterotremus.</title>
        <authorList>
            <person name="Choi Y.-J."/>
        </authorList>
    </citation>
    <scope>NUCLEOTIDE SEQUENCE</scope>
    <source>
        <strain evidence="4">LC</strain>
    </source>
</reference>
<name>A0A8J4TL46_9TREM</name>
<feature type="coiled-coil region" evidence="3">
    <location>
        <begin position="294"/>
        <end position="321"/>
    </location>
</feature>
<dbReference type="Proteomes" id="UP000748531">
    <property type="component" value="Unassembled WGS sequence"/>
</dbReference>